<accession>A0A919L993</accession>
<evidence type="ECO:0000313" key="2">
    <source>
        <dbReference type="EMBL" id="GHH87416.1"/>
    </source>
</evidence>
<feature type="region of interest" description="Disordered" evidence="1">
    <location>
        <begin position="1"/>
        <end position="35"/>
    </location>
</feature>
<evidence type="ECO:0000313" key="3">
    <source>
        <dbReference type="Proteomes" id="UP000603227"/>
    </source>
</evidence>
<protein>
    <submittedName>
        <fullName evidence="2">Uncharacterized protein</fullName>
    </submittedName>
</protein>
<keyword evidence="3" id="KW-1185">Reference proteome</keyword>
<organism evidence="2 3">
    <name type="scientific">Streptomyces capitiformicae</name>
    <dbReference type="NCBI Taxonomy" id="2014920"/>
    <lineage>
        <taxon>Bacteria</taxon>
        <taxon>Bacillati</taxon>
        <taxon>Actinomycetota</taxon>
        <taxon>Actinomycetes</taxon>
        <taxon>Kitasatosporales</taxon>
        <taxon>Streptomycetaceae</taxon>
        <taxon>Streptomyces</taxon>
    </lineage>
</organism>
<dbReference type="Proteomes" id="UP000603227">
    <property type="component" value="Unassembled WGS sequence"/>
</dbReference>
<dbReference type="EMBL" id="BNAT01000008">
    <property type="protein sequence ID" value="GHH87416.1"/>
    <property type="molecule type" value="Genomic_DNA"/>
</dbReference>
<reference evidence="2" key="2">
    <citation type="submission" date="2020-09" db="EMBL/GenBank/DDBJ databases">
        <authorList>
            <person name="Sun Q."/>
            <person name="Zhou Y."/>
        </authorList>
    </citation>
    <scope>NUCLEOTIDE SEQUENCE</scope>
    <source>
        <strain evidence="2">CGMCC 4.7403</strain>
    </source>
</reference>
<evidence type="ECO:0000256" key="1">
    <source>
        <dbReference type="SAM" id="MobiDB-lite"/>
    </source>
</evidence>
<proteinExistence type="predicted"/>
<sequence length="94" mass="9889">MPGAGGVWLVAPRGGAASRHSPAPLSQPAATRRPMTFTPSKAVWGMGRTSREGGVKERNEGITGRFSLGNRGATGAVCGRFAVIERPSEKRYHA</sequence>
<reference evidence="2" key="1">
    <citation type="journal article" date="2014" name="Int. J. Syst. Evol. Microbiol.">
        <title>Complete genome sequence of Corynebacterium casei LMG S-19264T (=DSM 44701T), isolated from a smear-ripened cheese.</title>
        <authorList>
            <consortium name="US DOE Joint Genome Institute (JGI-PGF)"/>
            <person name="Walter F."/>
            <person name="Albersmeier A."/>
            <person name="Kalinowski J."/>
            <person name="Ruckert C."/>
        </authorList>
    </citation>
    <scope>NUCLEOTIDE SEQUENCE</scope>
    <source>
        <strain evidence="2">CGMCC 4.7403</strain>
    </source>
</reference>
<name>A0A919L993_9ACTN</name>
<dbReference type="AlphaFoldDB" id="A0A919L993"/>
<comment type="caution">
    <text evidence="2">The sequence shown here is derived from an EMBL/GenBank/DDBJ whole genome shotgun (WGS) entry which is preliminary data.</text>
</comment>
<gene>
    <name evidence="2" type="ORF">GCM10017771_28500</name>
</gene>